<feature type="domain" description="YscD-like Bon-like" evidence="2">
    <location>
        <begin position="274"/>
        <end position="333"/>
    </location>
</feature>
<feature type="domain" description="YscD-like Bon-like" evidence="3">
    <location>
        <begin position="207"/>
        <end position="269"/>
    </location>
</feature>
<dbReference type="AlphaFoldDB" id="A0A0H5M0L1"/>
<dbReference type="Gene3D" id="3.30.1340.30">
    <property type="match status" value="1"/>
</dbReference>
<dbReference type="NCBIfam" id="TIGR02500">
    <property type="entry name" value="type_III_yscD"/>
    <property type="match status" value="1"/>
</dbReference>
<dbReference type="RefSeq" id="WP_053010285.1">
    <property type="nucleotide sequence ID" value="NZ_CWJI01000017.1"/>
</dbReference>
<evidence type="ECO:0000259" key="3">
    <source>
        <dbReference type="Pfam" id="PF21937"/>
    </source>
</evidence>
<dbReference type="InterPro" id="IPR012843">
    <property type="entry name" value="YscD"/>
</dbReference>
<keyword evidence="1" id="KW-0812">Transmembrane</keyword>
<proteinExistence type="predicted"/>
<dbReference type="Pfam" id="PF21937">
    <property type="entry name" value="Yop-YscD_ppl_2nd"/>
    <property type="match status" value="1"/>
</dbReference>
<evidence type="ECO:0000259" key="2">
    <source>
        <dbReference type="Pfam" id="PF21934"/>
    </source>
</evidence>
<gene>
    <name evidence="4" type="ORF">ERS008476_03890</name>
</gene>
<dbReference type="InterPro" id="IPR053946">
    <property type="entry name" value="YscD_ppl_3rd"/>
</dbReference>
<evidence type="ECO:0000256" key="1">
    <source>
        <dbReference type="SAM" id="Phobius"/>
    </source>
</evidence>
<evidence type="ECO:0000313" key="5">
    <source>
        <dbReference type="Proteomes" id="UP000043316"/>
    </source>
</evidence>
<dbReference type="Pfam" id="PF21934">
    <property type="entry name" value="Yop-YscD_ppl_3rd"/>
    <property type="match status" value="1"/>
</dbReference>
<dbReference type="EMBL" id="CWJI01000017">
    <property type="protein sequence ID" value="CRY56845.1"/>
    <property type="molecule type" value="Genomic_DNA"/>
</dbReference>
<reference evidence="5" key="1">
    <citation type="submission" date="2015-03" db="EMBL/GenBank/DDBJ databases">
        <authorList>
            <consortium name="Pathogen Informatics"/>
        </authorList>
    </citation>
    <scope>NUCLEOTIDE SEQUENCE [LARGE SCALE GENOMIC DNA]</scope>
    <source>
        <strain evidence="5">R148</strain>
    </source>
</reference>
<sequence>MSVRFKLRLLNGEYRGRELMLPIGEFTLGEKGCDVLLPLLKEEILTLVITDQQIVVRTSGEVWVNGSLHNLQHPLPLRKSVEIAGVVLTLGEENDVLSRVKVTPKAETHLLLWLSLLTVVILTLLFTFIFWILQQPKSLQSYLPPDIPTQLTQQLKKTALQGVKGRWLSDGSVVLIGHCISSPAVINLQNFLSSNHVVFSNQLMCDDHILTSVSDVLHQYGYQDIEVQMGEEPGNIILQGAIKMDDQWLKVQTAFAGIIGLKSWKVVNTQDGQISQLIERLRGLELLGYLSISLSNKEIIISGELSPIQQQRMMTMLETLALQQPEYLTVKYQNIPISDQTAQLLPAAIVSYGGNRHLSFVQLANGLRLQEGTVLANGYKVIFIGMQGISLFKANNLIHIPMNF</sequence>
<keyword evidence="1" id="KW-0472">Membrane</keyword>
<dbReference type="InterPro" id="IPR053947">
    <property type="entry name" value="YscD_ppl__2nd"/>
</dbReference>
<name>A0A0H5M0L1_YERIN</name>
<accession>A0A0H5M0L1</accession>
<evidence type="ECO:0000313" key="4">
    <source>
        <dbReference type="EMBL" id="CRY56845.1"/>
    </source>
</evidence>
<organism evidence="4 5">
    <name type="scientific">Yersinia intermedia</name>
    <dbReference type="NCBI Taxonomy" id="631"/>
    <lineage>
        <taxon>Bacteria</taxon>
        <taxon>Pseudomonadati</taxon>
        <taxon>Pseudomonadota</taxon>
        <taxon>Gammaproteobacteria</taxon>
        <taxon>Enterobacterales</taxon>
        <taxon>Yersiniaceae</taxon>
        <taxon>Yersinia</taxon>
    </lineage>
</organism>
<keyword evidence="1" id="KW-1133">Transmembrane helix</keyword>
<protein>
    <submittedName>
        <fullName evidence="4">Type-III secretion protein</fullName>
    </submittedName>
</protein>
<dbReference type="Proteomes" id="UP000043316">
    <property type="component" value="Unassembled WGS sequence"/>
</dbReference>
<feature type="transmembrane region" description="Helical" evidence="1">
    <location>
        <begin position="110"/>
        <end position="133"/>
    </location>
</feature>